<comment type="caution">
    <text evidence="2">The sequence shown here is derived from an EMBL/GenBank/DDBJ whole genome shotgun (WGS) entry which is preliminary data.</text>
</comment>
<accession>A0ABP1QQY6</accession>
<organism evidence="2 3">
    <name type="scientific">Orchesella dallaii</name>
    <dbReference type="NCBI Taxonomy" id="48710"/>
    <lineage>
        <taxon>Eukaryota</taxon>
        <taxon>Metazoa</taxon>
        <taxon>Ecdysozoa</taxon>
        <taxon>Arthropoda</taxon>
        <taxon>Hexapoda</taxon>
        <taxon>Collembola</taxon>
        <taxon>Entomobryomorpha</taxon>
        <taxon>Entomobryoidea</taxon>
        <taxon>Orchesellidae</taxon>
        <taxon>Orchesellinae</taxon>
        <taxon>Orchesella</taxon>
    </lineage>
</organism>
<evidence type="ECO:0000313" key="3">
    <source>
        <dbReference type="Proteomes" id="UP001642540"/>
    </source>
</evidence>
<dbReference type="CDD" id="cd00304">
    <property type="entry name" value="RT_like"/>
    <property type="match status" value="1"/>
</dbReference>
<dbReference type="PROSITE" id="PS50878">
    <property type="entry name" value="RT_POL"/>
    <property type="match status" value="1"/>
</dbReference>
<dbReference type="EMBL" id="CAXLJM020000043">
    <property type="protein sequence ID" value="CAL8110124.1"/>
    <property type="molecule type" value="Genomic_DNA"/>
</dbReference>
<gene>
    <name evidence="2" type="ORF">ODALV1_LOCUS13999</name>
</gene>
<dbReference type="InterPro" id="IPR000477">
    <property type="entry name" value="RT_dom"/>
</dbReference>
<sequence>MIHINHRDVNILTKKWNAIFQTLTNKYPDLTTEMQENLHTLQSRLTLSLNYVHMKKLDDLILDDEVKDPQFKLNTIKNTITNLSKHQLTDNEEKLLSLGLNYCPPCQLTINGKIDLIQATEIAITKAELEETEANMFRSGAHNIIENYKPPTKQMNRMNWIKSTTRQLQSDKDIVILHADKGNSTVLLDKEVYEEKILSLLNTPDYTVVTHEPTLDIKKKLHGVLDNVVKRENMEPKDAKQFIKSFIPTHSFTPRLFGLPKTHKKDIPLRPVVDCQKSVTYGVASNLNYILKPITNVSERSVKNSYEFVEKIKKLRIPRNHKLVSFDVVSLFTKVPIAETIEFIRKRLHENDKWKTRTKLSLDEVMELVTICLNTTYFRFRDKTYKQLKGTPMGSPLSPVIADLCMEWVEENVVTGNPHIKFWIRYVDDIFAIVHERHIKSTCNSLNAFHPSIQFTLEQEPDTKPGIPFLDVFIYRKPDNSLGHKIYRKPTHTNRYLHFTSFHPKAHKISVVDSLVTRAIRISDSIHLQEELDFIVEKLQENGYPKDFIKKRIDHHLSMEFQKKDKSDEEVPRAIFPYYGNVTDQLSKYTRRHTTLEIGYSPVNRLSNALTKVKDPNHKEDVGIYKIPCDDCPAIYVGETFRDIKIRAEEHKRKLMTHNIIDSAVANHAVTQNHSIDFSKTELIEKETNYYRRKMKESLYIRKTPVKMNKDNGMNFNPIWLDLLLPLSKPP</sequence>
<dbReference type="InterPro" id="IPR058912">
    <property type="entry name" value="HTH_animal"/>
</dbReference>
<dbReference type="CDD" id="cd10442">
    <property type="entry name" value="GIY-YIG_PLEs"/>
    <property type="match status" value="1"/>
</dbReference>
<evidence type="ECO:0000259" key="1">
    <source>
        <dbReference type="PROSITE" id="PS50878"/>
    </source>
</evidence>
<name>A0ABP1QQY6_9HEXA</name>
<reference evidence="2 3" key="1">
    <citation type="submission" date="2024-08" db="EMBL/GenBank/DDBJ databases">
        <authorList>
            <person name="Cucini C."/>
            <person name="Frati F."/>
        </authorList>
    </citation>
    <scope>NUCLEOTIDE SEQUENCE [LARGE SCALE GENOMIC DNA]</scope>
</reference>
<protein>
    <recommendedName>
        <fullName evidence="1">Reverse transcriptase domain-containing protein</fullName>
    </recommendedName>
</protein>
<feature type="domain" description="Reverse transcriptase" evidence="1">
    <location>
        <begin position="240"/>
        <end position="486"/>
    </location>
</feature>
<dbReference type="Pfam" id="PF00078">
    <property type="entry name" value="RVT_1"/>
    <property type="match status" value="1"/>
</dbReference>
<dbReference type="InterPro" id="IPR043502">
    <property type="entry name" value="DNA/RNA_pol_sf"/>
</dbReference>
<dbReference type="Proteomes" id="UP001642540">
    <property type="component" value="Unassembled WGS sequence"/>
</dbReference>
<dbReference type="SUPFAM" id="SSF56672">
    <property type="entry name" value="DNA/RNA polymerases"/>
    <property type="match status" value="1"/>
</dbReference>
<proteinExistence type="predicted"/>
<dbReference type="Gene3D" id="3.40.1440.10">
    <property type="entry name" value="GIY-YIG endonuclease"/>
    <property type="match status" value="1"/>
</dbReference>
<dbReference type="InterPro" id="IPR035901">
    <property type="entry name" value="GIY-YIG_endonuc_sf"/>
</dbReference>
<evidence type="ECO:0000313" key="2">
    <source>
        <dbReference type="EMBL" id="CAL8110124.1"/>
    </source>
</evidence>
<dbReference type="PANTHER" id="PTHR21301">
    <property type="entry name" value="REVERSE TRANSCRIPTASE"/>
    <property type="match status" value="1"/>
</dbReference>
<dbReference type="Pfam" id="PF26215">
    <property type="entry name" value="HTH_animal"/>
    <property type="match status" value="1"/>
</dbReference>
<keyword evidence="3" id="KW-1185">Reference proteome</keyword>
<dbReference type="PANTHER" id="PTHR21301:SF10">
    <property type="entry name" value="REVERSE TRANSCRIPTASE DOMAIN-CONTAINING PROTEIN"/>
    <property type="match status" value="1"/>
</dbReference>